<dbReference type="Pfam" id="PF01341">
    <property type="entry name" value="Glyco_hydro_6"/>
    <property type="match status" value="1"/>
</dbReference>
<name>A0ABR8LB62_9ACTN</name>
<dbReference type="InterPro" id="IPR012291">
    <property type="entry name" value="CBM2_carb-bd_dom_sf"/>
</dbReference>
<dbReference type="Pfam" id="PF00553">
    <property type="entry name" value="CBM_2"/>
    <property type="match status" value="1"/>
</dbReference>
<dbReference type="InterPro" id="IPR001919">
    <property type="entry name" value="CBD2"/>
</dbReference>
<evidence type="ECO:0000256" key="6">
    <source>
        <dbReference type="ARBA" id="ARBA00023295"/>
    </source>
</evidence>
<dbReference type="EC" id="3.2.1.-" evidence="10"/>
<sequence length="471" mass="47893">MSRRLTAAVLTAVATAAVGATVLTSSAAQAADSAFYVDPTTNAAKWVAANPGDSKASVIRDRIAAVPQGRWFASYNPSTVRSQVDAYVGAAASAGKIPIMVVYEMPNRDCGGASAGGAPDHSSYRAWIDQVAAGLGGRPAYIVLEPDALSIMPNCMNSSQQAEVQASMAYAGKKFKATSSNVKVFFDAGNEAWVGASDMANRLRGADIANSADGIALNVSNYRFTTATISYAKNVIAATGLSWLKAVIDTSRNGNGPVGSEWCDPAGRATGAWSTTNTGDSAIAAFLWVKPPGESDGCIAPAGQFVPQRAYDLAIAAPYTPSPSPSPSPSRSPSPSPSPSPSRSPSPSPSASPSASPSPSPSASPTFTGDRGCTAVYKVVSSWQGGFQGEITVTGAGTSAINNWTVNWTMPGGQSITQSWNANLTGSSGSISASNVSWNGSLAPGSSTSFGFLGNSSGTPSTPSPLVCTTS</sequence>
<evidence type="ECO:0000256" key="2">
    <source>
        <dbReference type="ARBA" id="ARBA00022801"/>
    </source>
</evidence>
<dbReference type="InterPro" id="IPR018366">
    <property type="entry name" value="CBM2_CS"/>
</dbReference>
<evidence type="ECO:0000313" key="14">
    <source>
        <dbReference type="Proteomes" id="UP000653231"/>
    </source>
</evidence>
<dbReference type="Gene3D" id="3.20.20.40">
    <property type="entry name" value="1, 4-beta cellobiohydrolase"/>
    <property type="match status" value="1"/>
</dbReference>
<keyword evidence="6 10" id="KW-0326">Glycosidase</keyword>
<dbReference type="SUPFAM" id="SSF49384">
    <property type="entry name" value="Carbohydrate-binding domain"/>
    <property type="match status" value="1"/>
</dbReference>
<dbReference type="PROSITE" id="PS00561">
    <property type="entry name" value="CBM2_A"/>
    <property type="match status" value="1"/>
</dbReference>
<dbReference type="RefSeq" id="WP_191054136.1">
    <property type="nucleotide sequence ID" value="NZ_JACXRZ010000024.1"/>
</dbReference>
<feature type="compositionally biased region" description="Pro residues" evidence="11">
    <location>
        <begin position="320"/>
        <end position="362"/>
    </location>
</feature>
<evidence type="ECO:0000256" key="9">
    <source>
        <dbReference type="PROSITE-ProRule" id="PRU10057"/>
    </source>
</evidence>
<evidence type="ECO:0000256" key="3">
    <source>
        <dbReference type="ARBA" id="ARBA00023001"/>
    </source>
</evidence>
<feature type="domain" description="CBM2" evidence="12">
    <location>
        <begin position="366"/>
        <end position="471"/>
    </location>
</feature>
<dbReference type="SUPFAM" id="SSF51989">
    <property type="entry name" value="Glycosyl hydrolases family 6, cellulases"/>
    <property type="match status" value="1"/>
</dbReference>
<evidence type="ECO:0000256" key="10">
    <source>
        <dbReference type="RuleBase" id="RU361186"/>
    </source>
</evidence>
<comment type="similarity">
    <text evidence="10">Belongs to the glycosyl hydrolase family 6.</text>
</comment>
<keyword evidence="7 10" id="KW-0624">Polysaccharide degradation</keyword>
<feature type="region of interest" description="Disordered" evidence="11">
    <location>
        <begin position="317"/>
        <end position="368"/>
    </location>
</feature>
<dbReference type="InterPro" id="IPR001524">
    <property type="entry name" value="Glyco_hydro_6_CS"/>
</dbReference>
<dbReference type="Gene3D" id="2.60.40.290">
    <property type="match status" value="1"/>
</dbReference>
<evidence type="ECO:0000256" key="5">
    <source>
        <dbReference type="ARBA" id="ARBA00023277"/>
    </source>
</evidence>
<evidence type="ECO:0000256" key="4">
    <source>
        <dbReference type="ARBA" id="ARBA00023157"/>
    </source>
</evidence>
<feature type="active site" evidence="8">
    <location>
        <position position="109"/>
    </location>
</feature>
<dbReference type="Proteomes" id="UP000653231">
    <property type="component" value="Unassembled WGS sequence"/>
</dbReference>
<comment type="caution">
    <text evidence="13">The sequence shown here is derived from an EMBL/GenBank/DDBJ whole genome shotgun (WGS) entry which is preliminary data.</text>
</comment>
<dbReference type="PROSITE" id="PS00656">
    <property type="entry name" value="GLYCOSYL_HYDROL_F6_2"/>
    <property type="match status" value="1"/>
</dbReference>
<dbReference type="PROSITE" id="PS51173">
    <property type="entry name" value="CBM2"/>
    <property type="match status" value="1"/>
</dbReference>
<reference evidence="13 14" key="1">
    <citation type="submission" date="2020-09" db="EMBL/GenBank/DDBJ databases">
        <title>Actinomycete isolated from the Camponotus japonicus Mayr.</title>
        <authorList>
            <person name="Gong X."/>
        </authorList>
    </citation>
    <scope>NUCLEOTIDE SEQUENCE [LARGE SCALE GENOMIC DNA]</scope>
    <source>
        <strain evidence="13 14">2C-HV3</strain>
    </source>
</reference>
<accession>A0ABR8LB62</accession>
<dbReference type="PROSITE" id="PS00655">
    <property type="entry name" value="GLYCOSYL_HYDROL_F6_1"/>
    <property type="match status" value="1"/>
</dbReference>
<keyword evidence="5 10" id="KW-0119">Carbohydrate metabolism</keyword>
<keyword evidence="3 10" id="KW-0136">Cellulose degradation</keyword>
<gene>
    <name evidence="13" type="ORF">IEQ31_27310</name>
</gene>
<evidence type="ECO:0000256" key="7">
    <source>
        <dbReference type="ARBA" id="ARBA00023326"/>
    </source>
</evidence>
<feature type="chain" id="PRO_5044997463" description="Glucanase" evidence="10">
    <location>
        <begin position="31"/>
        <end position="471"/>
    </location>
</feature>
<proteinExistence type="inferred from homology"/>
<keyword evidence="4" id="KW-1015">Disulfide bond</keyword>
<evidence type="ECO:0000256" key="1">
    <source>
        <dbReference type="ARBA" id="ARBA00022729"/>
    </source>
</evidence>
<evidence type="ECO:0000313" key="13">
    <source>
        <dbReference type="EMBL" id="MBD3146875.1"/>
    </source>
</evidence>
<dbReference type="EMBL" id="JACXRZ010000024">
    <property type="protein sequence ID" value="MBD3146875.1"/>
    <property type="molecule type" value="Genomic_DNA"/>
</dbReference>
<keyword evidence="1 10" id="KW-0732">Signal</keyword>
<dbReference type="InterPro" id="IPR016288">
    <property type="entry name" value="Beta_cellobiohydrolase"/>
</dbReference>
<dbReference type="GO" id="GO:0016787">
    <property type="term" value="F:hydrolase activity"/>
    <property type="evidence" value="ECO:0007669"/>
    <property type="project" value="UniProtKB-KW"/>
</dbReference>
<dbReference type="InterPro" id="IPR008965">
    <property type="entry name" value="CBM2/CBM3_carb-bd_dom_sf"/>
</dbReference>
<feature type="signal peptide" evidence="10">
    <location>
        <begin position="1"/>
        <end position="30"/>
    </location>
</feature>
<feature type="active site" description="Proton donor" evidence="9">
    <location>
        <position position="147"/>
    </location>
</feature>
<dbReference type="PANTHER" id="PTHR34876">
    <property type="match status" value="1"/>
</dbReference>
<evidence type="ECO:0000256" key="8">
    <source>
        <dbReference type="PROSITE-ProRule" id="PRU10056"/>
    </source>
</evidence>
<organism evidence="13 14">
    <name type="scientific">Microbispora bryophytorum subsp. camponoti</name>
    <dbReference type="NCBI Taxonomy" id="1677852"/>
    <lineage>
        <taxon>Bacteria</taxon>
        <taxon>Bacillati</taxon>
        <taxon>Actinomycetota</taxon>
        <taxon>Actinomycetes</taxon>
        <taxon>Streptosporangiales</taxon>
        <taxon>Streptosporangiaceae</taxon>
        <taxon>Microbispora</taxon>
    </lineage>
</organism>
<feature type="compositionally biased region" description="Low complexity" evidence="11">
    <location>
        <begin position="456"/>
        <end position="465"/>
    </location>
</feature>
<protein>
    <recommendedName>
        <fullName evidence="10">Glucanase</fullName>
        <ecNumber evidence="10">3.2.1.-</ecNumber>
    </recommendedName>
</protein>
<feature type="region of interest" description="Disordered" evidence="11">
    <location>
        <begin position="449"/>
        <end position="471"/>
    </location>
</feature>
<keyword evidence="14" id="KW-1185">Reference proteome</keyword>
<dbReference type="PANTHER" id="PTHR34876:SF4">
    <property type="entry name" value="1,4-BETA-D-GLUCAN CELLOBIOHYDROLASE C-RELATED"/>
    <property type="match status" value="1"/>
</dbReference>
<dbReference type="InterPro" id="IPR036434">
    <property type="entry name" value="Beta_cellobiohydrolase_sf"/>
</dbReference>
<dbReference type="SMART" id="SM00637">
    <property type="entry name" value="CBD_II"/>
    <property type="match status" value="1"/>
</dbReference>
<evidence type="ECO:0000259" key="12">
    <source>
        <dbReference type="PROSITE" id="PS51173"/>
    </source>
</evidence>
<dbReference type="PRINTS" id="PR00733">
    <property type="entry name" value="GLHYDRLASE6"/>
</dbReference>
<keyword evidence="2 10" id="KW-0378">Hydrolase</keyword>
<evidence type="ECO:0000256" key="11">
    <source>
        <dbReference type="SAM" id="MobiDB-lite"/>
    </source>
</evidence>